<reference evidence="2" key="1">
    <citation type="journal article" date="2018" name="Biotechnol. Bioeng.">
        <title>A reference genome of the Chinese hamster based on a hybrid assembly strategy.</title>
        <authorList>
            <person name="Rupp O."/>
            <person name="MacDonald M.L."/>
            <person name="Li S."/>
            <person name="Dhiman H."/>
            <person name="Polson S."/>
            <person name="Griep S."/>
            <person name="Heffner K."/>
            <person name="Hernandez I."/>
            <person name="Brinkrolf K."/>
            <person name="Jadhav V."/>
            <person name="Samoudi M."/>
            <person name="Hao H."/>
            <person name="Kingham B."/>
            <person name="Goesmann A."/>
            <person name="Betenbaugh M.J."/>
            <person name="Lewis N.E."/>
            <person name="Borth N."/>
            <person name="Lee K.H."/>
        </authorList>
    </citation>
    <scope>NUCLEOTIDE SEQUENCE [LARGE SCALE GENOMIC DNA]</scope>
    <source>
        <strain evidence="2">17A/GY</strain>
    </source>
</reference>
<organism evidence="2 3">
    <name type="scientific">Cricetulus griseus</name>
    <name type="common">Chinese hamster</name>
    <name type="synonym">Cricetulus barabensis griseus</name>
    <dbReference type="NCBI Taxonomy" id="10029"/>
    <lineage>
        <taxon>Eukaryota</taxon>
        <taxon>Metazoa</taxon>
        <taxon>Chordata</taxon>
        <taxon>Craniata</taxon>
        <taxon>Vertebrata</taxon>
        <taxon>Euteleostomi</taxon>
        <taxon>Mammalia</taxon>
        <taxon>Eutheria</taxon>
        <taxon>Euarchontoglires</taxon>
        <taxon>Glires</taxon>
        <taxon>Rodentia</taxon>
        <taxon>Myomorpha</taxon>
        <taxon>Muroidea</taxon>
        <taxon>Cricetidae</taxon>
        <taxon>Cricetinae</taxon>
        <taxon>Cricetulus</taxon>
    </lineage>
</organism>
<evidence type="ECO:0000259" key="1">
    <source>
        <dbReference type="PROSITE" id="PS50805"/>
    </source>
</evidence>
<name>A0A9J7JAS3_CRIGR</name>
<sequence>MDLVSFEDVAVHFTQEEWTLLDPSQKSLYRDVMLETCRNLAAIGYIWEEQNIEDDCKNFGRYQRHLTSHSEYMPYEHEEYGNTPYDSSSLTSIQGYMAAHTVNGPCECEERMLVCNLFVQPRDLSAARDVRPLKRQQCATAWAQRLSDQGVRGDTAGLCITFVPGAWGGQKRVLDLLELELWIVVSCHMYSRNQTQSSELP</sequence>
<keyword evidence="2" id="KW-1185">Reference proteome</keyword>
<dbReference type="InterPro" id="IPR050169">
    <property type="entry name" value="Krueppel_C2H2_ZnF"/>
</dbReference>
<dbReference type="CDD" id="cd07765">
    <property type="entry name" value="KRAB_A-box"/>
    <property type="match status" value="1"/>
</dbReference>
<dbReference type="Pfam" id="PF01352">
    <property type="entry name" value="KRAB"/>
    <property type="match status" value="1"/>
</dbReference>
<dbReference type="Gene3D" id="6.10.140.140">
    <property type="match status" value="1"/>
</dbReference>
<dbReference type="GeneID" id="100762310"/>
<dbReference type="SMART" id="SM00349">
    <property type="entry name" value="KRAB"/>
    <property type="match status" value="1"/>
</dbReference>
<dbReference type="RefSeq" id="XP_027250391.1">
    <property type="nucleotide sequence ID" value="XM_027394590.2"/>
</dbReference>
<dbReference type="PANTHER" id="PTHR23232:SF151">
    <property type="entry name" value="EXPRESSED SEQUENCE AW146154-RELATED"/>
    <property type="match status" value="1"/>
</dbReference>
<dbReference type="SUPFAM" id="SSF109640">
    <property type="entry name" value="KRAB domain (Kruppel-associated box)"/>
    <property type="match status" value="1"/>
</dbReference>
<gene>
    <name evidence="3" type="primary">LOC100762310</name>
</gene>
<dbReference type="Proteomes" id="UP001108280">
    <property type="component" value="Chromosome 1"/>
</dbReference>
<evidence type="ECO:0000313" key="3">
    <source>
        <dbReference type="RefSeq" id="XP_027250391.1"/>
    </source>
</evidence>
<evidence type="ECO:0000313" key="2">
    <source>
        <dbReference type="Proteomes" id="UP001108280"/>
    </source>
</evidence>
<dbReference type="GO" id="GO:0006355">
    <property type="term" value="P:regulation of DNA-templated transcription"/>
    <property type="evidence" value="ECO:0007669"/>
    <property type="project" value="InterPro"/>
</dbReference>
<reference evidence="3" key="3">
    <citation type="submission" date="2025-08" db="UniProtKB">
        <authorList>
            <consortium name="RefSeq"/>
        </authorList>
    </citation>
    <scope>IDENTIFICATION</scope>
    <source>
        <strain evidence="3">17A/GY</strain>
        <tissue evidence="3">Liver</tissue>
    </source>
</reference>
<accession>A0A9J7JAS3</accession>
<dbReference type="PANTHER" id="PTHR23232">
    <property type="entry name" value="KRAB DOMAIN C2H2 ZINC FINGER"/>
    <property type="match status" value="1"/>
</dbReference>
<dbReference type="AlphaFoldDB" id="A0A9J7JAS3"/>
<feature type="domain" description="KRAB" evidence="1">
    <location>
        <begin position="4"/>
        <end position="84"/>
    </location>
</feature>
<dbReference type="InterPro" id="IPR036051">
    <property type="entry name" value="KRAB_dom_sf"/>
</dbReference>
<dbReference type="InterPro" id="IPR001909">
    <property type="entry name" value="KRAB"/>
</dbReference>
<protein>
    <submittedName>
        <fullName evidence="3">Zinc finger protein 124 isoform X13</fullName>
    </submittedName>
</protein>
<reference evidence="2" key="2">
    <citation type="journal article" date="2020" name="Biotechnol. Bioeng.">
        <title>Chromosome-scale scaffolds for the Chinese hamster reference genome assembly to facilitate the study of the CHO epigenome.</title>
        <authorList>
            <person name="Hilliard W."/>
            <person name="MacDonald M."/>
            <person name="Lee K.H."/>
        </authorList>
    </citation>
    <scope>NUCLEOTIDE SEQUENCE [LARGE SCALE GENOMIC DNA]</scope>
    <source>
        <strain evidence="2">17A/GY</strain>
    </source>
</reference>
<proteinExistence type="predicted"/>
<dbReference type="PROSITE" id="PS50805">
    <property type="entry name" value="KRAB"/>
    <property type="match status" value="1"/>
</dbReference>